<evidence type="ECO:0000256" key="2">
    <source>
        <dbReference type="ARBA" id="ARBA00006275"/>
    </source>
</evidence>
<comment type="similarity">
    <text evidence="2">Belongs to the SusD family.</text>
</comment>
<reference evidence="7 8" key="1">
    <citation type="submission" date="2018-04" db="EMBL/GenBank/DDBJ databases">
        <title>Characteristic and Complete Genome Sequencing of A Novel Member of Infective Endocarditis Causative Bacteria: Bergeyella cardium QL-PH.</title>
        <authorList>
            <person name="Pan H."/>
            <person name="Sun E."/>
            <person name="Zhang Y."/>
        </authorList>
    </citation>
    <scope>NUCLEOTIDE SEQUENCE [LARGE SCALE GENOMIC DNA]</scope>
    <source>
        <strain evidence="7 8">HPQL</strain>
    </source>
</reference>
<name>A0A6P1QW15_9FLAO</name>
<evidence type="ECO:0000256" key="1">
    <source>
        <dbReference type="ARBA" id="ARBA00004442"/>
    </source>
</evidence>
<dbReference type="Proteomes" id="UP000464318">
    <property type="component" value="Chromosome"/>
</dbReference>
<dbReference type="OrthoDB" id="630434at2"/>
<keyword evidence="8" id="KW-1185">Reference proteome</keyword>
<evidence type="ECO:0000256" key="3">
    <source>
        <dbReference type="ARBA" id="ARBA00022729"/>
    </source>
</evidence>
<organism evidence="7 8">
    <name type="scientific">Bergeyella cardium</name>
    <dbReference type="NCBI Taxonomy" id="1585976"/>
    <lineage>
        <taxon>Bacteria</taxon>
        <taxon>Pseudomonadati</taxon>
        <taxon>Bacteroidota</taxon>
        <taxon>Flavobacteriia</taxon>
        <taxon>Flavobacteriales</taxon>
        <taxon>Weeksellaceae</taxon>
        <taxon>Bergeyella</taxon>
    </lineage>
</organism>
<evidence type="ECO:0000313" key="7">
    <source>
        <dbReference type="EMBL" id="QHN65031.1"/>
    </source>
</evidence>
<evidence type="ECO:0000259" key="6">
    <source>
        <dbReference type="Pfam" id="PF07980"/>
    </source>
</evidence>
<dbReference type="RefSeq" id="WP_120488352.1">
    <property type="nucleotide sequence ID" value="NZ_CP029149.1"/>
</dbReference>
<protein>
    <submittedName>
        <fullName evidence="7">RagB/SusD family nutrient uptake outer membrane protein</fullName>
    </submittedName>
</protein>
<comment type="subcellular location">
    <subcellularLocation>
        <location evidence="1">Cell outer membrane</location>
    </subcellularLocation>
</comment>
<keyword evidence="3" id="KW-0732">Signal</keyword>
<feature type="domain" description="RagB/SusD" evidence="6">
    <location>
        <begin position="13"/>
        <end position="120"/>
    </location>
</feature>
<dbReference type="KEGG" id="bcad:DBX24_03520"/>
<dbReference type="InterPro" id="IPR012944">
    <property type="entry name" value="SusD_RagB_dom"/>
</dbReference>
<accession>A0A6P1QW15</accession>
<dbReference type="AlphaFoldDB" id="A0A6P1QW15"/>
<keyword evidence="4" id="KW-0472">Membrane</keyword>
<proteinExistence type="inferred from homology"/>
<dbReference type="Gene3D" id="1.25.40.390">
    <property type="match status" value="1"/>
</dbReference>
<dbReference type="EMBL" id="CP029149">
    <property type="protein sequence ID" value="QHN65031.1"/>
    <property type="molecule type" value="Genomic_DNA"/>
</dbReference>
<evidence type="ECO:0000256" key="5">
    <source>
        <dbReference type="ARBA" id="ARBA00023237"/>
    </source>
</evidence>
<evidence type="ECO:0000256" key="4">
    <source>
        <dbReference type="ARBA" id="ARBA00023136"/>
    </source>
</evidence>
<dbReference type="InterPro" id="IPR011990">
    <property type="entry name" value="TPR-like_helical_dom_sf"/>
</dbReference>
<gene>
    <name evidence="7" type="ORF">DBX24_03520</name>
</gene>
<dbReference type="GO" id="GO:0009279">
    <property type="term" value="C:cell outer membrane"/>
    <property type="evidence" value="ECO:0007669"/>
    <property type="project" value="UniProtKB-SubCell"/>
</dbReference>
<sequence>MIFDQVNDLRFAKYFVKNGANWQTTKYNSNNSLKCSFRVGEIVLIKAEAQAKLGDEAASKATLLDLATKRYNSTGLSNFTARINALSGANYYTELLNERARETSFEGLRWFDLRRTTQPEIIHTFDGKEYKLNSKDPRYTLPFPQDARLKNPAL</sequence>
<evidence type="ECO:0000313" key="8">
    <source>
        <dbReference type="Proteomes" id="UP000464318"/>
    </source>
</evidence>
<dbReference type="SUPFAM" id="SSF48452">
    <property type="entry name" value="TPR-like"/>
    <property type="match status" value="1"/>
</dbReference>
<keyword evidence="5" id="KW-0998">Cell outer membrane</keyword>
<dbReference type="Pfam" id="PF07980">
    <property type="entry name" value="SusD_RagB"/>
    <property type="match status" value="1"/>
</dbReference>